<dbReference type="AlphaFoldDB" id="A0A1J9R713"/>
<proteinExistence type="predicted"/>
<dbReference type="OrthoDB" id="4211039at2759"/>
<feature type="region of interest" description="Disordered" evidence="1">
    <location>
        <begin position="1"/>
        <end position="38"/>
    </location>
</feature>
<dbReference type="Proteomes" id="UP000242791">
    <property type="component" value="Unassembled WGS sequence"/>
</dbReference>
<evidence type="ECO:0000313" key="2">
    <source>
        <dbReference type="EMBL" id="OJD23772.1"/>
    </source>
</evidence>
<keyword evidence="3" id="KW-1185">Reference proteome</keyword>
<evidence type="ECO:0000256" key="1">
    <source>
        <dbReference type="SAM" id="MobiDB-lite"/>
    </source>
</evidence>
<dbReference type="EMBL" id="LGTZ01000711">
    <property type="protein sequence ID" value="OJD23772.1"/>
    <property type="molecule type" value="Genomic_DNA"/>
</dbReference>
<sequence length="222" mass="24568">MATRPPPPKNLLQRPTPLRPHLTDPPPTKSPRTVPLADQPGKIRVLHANRPALQGAVDKRVMIRLPADHPARNIDPHAIRERVRALLPDSSWISDVWHCPSGVTLATSSTSNAANVLERASQLQTSFGDCRVERQESWATFIVGPIKKSSQRYDGESISLVPITHDILLSELRGAIHQVPIIQCSWTRKSQESHLDEGYVRVGVQAAAPTFSRISYVSLVTQ</sequence>
<evidence type="ECO:0000313" key="3">
    <source>
        <dbReference type="Proteomes" id="UP000242791"/>
    </source>
</evidence>
<protein>
    <submittedName>
        <fullName evidence="2">Uncharacterized protein</fullName>
    </submittedName>
</protein>
<accession>A0A1J9R713</accession>
<comment type="caution">
    <text evidence="2">The sequence shown here is derived from an EMBL/GenBank/DDBJ whole genome shotgun (WGS) entry which is preliminary data.</text>
</comment>
<organism evidence="2 3">
    <name type="scientific">Blastomyces percursus</name>
    <dbReference type="NCBI Taxonomy" id="1658174"/>
    <lineage>
        <taxon>Eukaryota</taxon>
        <taxon>Fungi</taxon>
        <taxon>Dikarya</taxon>
        <taxon>Ascomycota</taxon>
        <taxon>Pezizomycotina</taxon>
        <taxon>Eurotiomycetes</taxon>
        <taxon>Eurotiomycetidae</taxon>
        <taxon>Onygenales</taxon>
        <taxon>Ajellomycetaceae</taxon>
        <taxon>Blastomyces</taxon>
    </lineage>
</organism>
<name>A0A1J9R713_9EURO</name>
<gene>
    <name evidence="2" type="ORF">ACJ73_04878</name>
</gene>
<dbReference type="VEuPathDB" id="FungiDB:ACJ73_04878"/>
<reference evidence="2 3" key="1">
    <citation type="submission" date="2015-08" db="EMBL/GenBank/DDBJ databases">
        <title>Emmonsia species relationships and genome sequence.</title>
        <authorList>
            <person name="Cuomo C.A."/>
            <person name="Schwartz I.S."/>
            <person name="Kenyon C."/>
            <person name="De Hoog G.S."/>
            <person name="Govender N.P."/>
            <person name="Botha A."/>
            <person name="Moreno L."/>
            <person name="De Vries M."/>
            <person name="Munoz J.F."/>
            <person name="Stielow J.B."/>
        </authorList>
    </citation>
    <scope>NUCLEOTIDE SEQUENCE [LARGE SCALE GENOMIC DNA]</scope>
    <source>
        <strain evidence="2 3">EI222</strain>
    </source>
</reference>